<comment type="caution">
    <text evidence="2">The sequence shown here is derived from an EMBL/GenBank/DDBJ whole genome shotgun (WGS) entry which is preliminary data.</text>
</comment>
<reference evidence="2 3" key="1">
    <citation type="journal article" date="2015" name="Genome Biol. Evol.">
        <title>Comparative Genomics of a Bacterivorous Green Alga Reveals Evolutionary Causalities and Consequences of Phago-Mixotrophic Mode of Nutrition.</title>
        <authorList>
            <person name="Burns J.A."/>
            <person name="Paasch A."/>
            <person name="Narechania A."/>
            <person name="Kim E."/>
        </authorList>
    </citation>
    <scope>NUCLEOTIDE SEQUENCE [LARGE SCALE GENOMIC DNA]</scope>
    <source>
        <strain evidence="2 3">PLY_AMNH</strain>
    </source>
</reference>
<sequence length="83" mass="9547">MLEPLKAQRTLHARFKRYSDEHLGIPGVFLLGLVAFISFYLLFRSKCLRCLPPIRCSKRTEHMPMAPFCYSVLQAQGADAYRA</sequence>
<keyword evidence="1" id="KW-0812">Transmembrane</keyword>
<name>A0AAE0LAW1_9CHLO</name>
<evidence type="ECO:0000256" key="1">
    <source>
        <dbReference type="SAM" id="Phobius"/>
    </source>
</evidence>
<dbReference type="AlphaFoldDB" id="A0AAE0LAW1"/>
<accession>A0AAE0LAW1</accession>
<proteinExistence type="predicted"/>
<protein>
    <submittedName>
        <fullName evidence="2">Uncharacterized protein</fullName>
    </submittedName>
</protein>
<dbReference type="Proteomes" id="UP001190700">
    <property type="component" value="Unassembled WGS sequence"/>
</dbReference>
<evidence type="ECO:0000313" key="3">
    <source>
        <dbReference type="Proteomes" id="UP001190700"/>
    </source>
</evidence>
<evidence type="ECO:0000313" key="2">
    <source>
        <dbReference type="EMBL" id="KAK3278104.1"/>
    </source>
</evidence>
<gene>
    <name evidence="2" type="ORF">CYMTET_13934</name>
</gene>
<organism evidence="2 3">
    <name type="scientific">Cymbomonas tetramitiformis</name>
    <dbReference type="NCBI Taxonomy" id="36881"/>
    <lineage>
        <taxon>Eukaryota</taxon>
        <taxon>Viridiplantae</taxon>
        <taxon>Chlorophyta</taxon>
        <taxon>Pyramimonadophyceae</taxon>
        <taxon>Pyramimonadales</taxon>
        <taxon>Pyramimonadaceae</taxon>
        <taxon>Cymbomonas</taxon>
    </lineage>
</organism>
<keyword evidence="3" id="KW-1185">Reference proteome</keyword>
<dbReference type="EMBL" id="LGRX02005619">
    <property type="protein sequence ID" value="KAK3278104.1"/>
    <property type="molecule type" value="Genomic_DNA"/>
</dbReference>
<feature type="transmembrane region" description="Helical" evidence="1">
    <location>
        <begin position="23"/>
        <end position="43"/>
    </location>
</feature>
<keyword evidence="1" id="KW-1133">Transmembrane helix</keyword>
<keyword evidence="1" id="KW-0472">Membrane</keyword>